<sequence>MIRRLFVDLSPLRDSRPFRYAFTARLVSLLGIGLLLVALPMQVYQLTGSSLHVAAVSATMAVALCVGSLSGGLIADRADRSRTIQWARAIAGLGFVVLGVNALMPEPQLWVIYIVAVVDGAAGGVSGSALMALMPSLVGRDRLAAAGALVALTTDLGLMITPAIAGIVIAESGVATTYFAAAAATGLTVLLFQGVGPAPPPGGGATQPLQALREALHYAAQHQILRAVLLTGLLAMVISGPLVLLPAFVDIELEAGPRVLGVLYAAPAVGAVLGSLLSGWTGRTQRAGLWLLIAVAAMPFGVLVFGFAKTAVVAFLGLAAYGLASAIQEILQYAVFQRNAAEEMRGRVSSLLMVQGVAGAAVGSLVAGTLGTVFAPGTALLVYGLFGSVLGLALLISMRNLRAVGALTGDETVSASTTRSTQE</sequence>
<evidence type="ECO:0000313" key="11">
    <source>
        <dbReference type="EMBL" id="GGC53270.1"/>
    </source>
</evidence>
<dbReference type="InterPro" id="IPR001958">
    <property type="entry name" value="Tet-R_TetA/multi-R_MdtG-like"/>
</dbReference>
<feature type="transmembrane region" description="Helical" evidence="9">
    <location>
        <begin position="110"/>
        <end position="133"/>
    </location>
</feature>
<evidence type="ECO:0000256" key="6">
    <source>
        <dbReference type="ARBA" id="ARBA00023136"/>
    </source>
</evidence>
<evidence type="ECO:0000256" key="3">
    <source>
        <dbReference type="ARBA" id="ARBA00022475"/>
    </source>
</evidence>
<dbReference type="EMBL" id="BMJH01000001">
    <property type="protein sequence ID" value="GGC53270.1"/>
    <property type="molecule type" value="Genomic_DNA"/>
</dbReference>
<organism evidence="11 12">
    <name type="scientific">Hoyosella rhizosphaerae</name>
    <dbReference type="NCBI Taxonomy" id="1755582"/>
    <lineage>
        <taxon>Bacteria</taxon>
        <taxon>Bacillati</taxon>
        <taxon>Actinomycetota</taxon>
        <taxon>Actinomycetes</taxon>
        <taxon>Mycobacteriales</taxon>
        <taxon>Hoyosellaceae</taxon>
        <taxon>Hoyosella</taxon>
    </lineage>
</organism>
<comment type="similarity">
    <text evidence="7">Belongs to the major facilitator superfamily. Drug:H(+) antiporter-3 (DHA3) (TC 2.A.1.21) family.</text>
</comment>
<feature type="domain" description="Major facilitator superfamily (MFS) profile" evidence="10">
    <location>
        <begin position="17"/>
        <end position="402"/>
    </location>
</feature>
<protein>
    <recommendedName>
        <fullName evidence="8">Multidrug efflux pump Tap</fullName>
    </recommendedName>
</protein>
<feature type="transmembrane region" description="Helical" evidence="9">
    <location>
        <begin position="261"/>
        <end position="280"/>
    </location>
</feature>
<dbReference type="PANTHER" id="PTHR23513">
    <property type="entry name" value="INTEGRAL MEMBRANE EFFLUX PROTEIN-RELATED"/>
    <property type="match status" value="1"/>
</dbReference>
<feature type="transmembrane region" description="Helical" evidence="9">
    <location>
        <begin position="86"/>
        <end position="104"/>
    </location>
</feature>
<feature type="transmembrane region" description="Helical" evidence="9">
    <location>
        <begin position="175"/>
        <end position="192"/>
    </location>
</feature>
<reference evidence="11" key="1">
    <citation type="journal article" date="2014" name="Int. J. Syst. Evol. Microbiol.">
        <title>Complete genome sequence of Corynebacterium casei LMG S-19264T (=DSM 44701T), isolated from a smear-ripened cheese.</title>
        <authorList>
            <consortium name="US DOE Joint Genome Institute (JGI-PGF)"/>
            <person name="Walter F."/>
            <person name="Albersmeier A."/>
            <person name="Kalinowski J."/>
            <person name="Ruckert C."/>
        </authorList>
    </citation>
    <scope>NUCLEOTIDE SEQUENCE</scope>
    <source>
        <strain evidence="11">CGMCC 1.15478</strain>
    </source>
</reference>
<feature type="transmembrane region" description="Helical" evidence="9">
    <location>
        <begin position="287"/>
        <end position="308"/>
    </location>
</feature>
<comment type="subcellular location">
    <subcellularLocation>
        <location evidence="1">Cell inner membrane</location>
        <topology evidence="1">Multi-pass membrane protein</topology>
    </subcellularLocation>
</comment>
<dbReference type="SUPFAM" id="SSF103473">
    <property type="entry name" value="MFS general substrate transporter"/>
    <property type="match status" value="1"/>
</dbReference>
<evidence type="ECO:0000256" key="8">
    <source>
        <dbReference type="ARBA" id="ARBA00040914"/>
    </source>
</evidence>
<name>A0A916X903_9ACTN</name>
<dbReference type="Proteomes" id="UP000641514">
    <property type="component" value="Unassembled WGS sequence"/>
</dbReference>
<keyword evidence="2" id="KW-0813">Transport</keyword>
<dbReference type="CDD" id="cd06173">
    <property type="entry name" value="MFS_MefA_like"/>
    <property type="match status" value="1"/>
</dbReference>
<gene>
    <name evidence="11" type="primary">entS</name>
    <name evidence="11" type="ORF">GCM10011410_02000</name>
</gene>
<keyword evidence="5 9" id="KW-1133">Transmembrane helix</keyword>
<dbReference type="AlphaFoldDB" id="A0A916X903"/>
<feature type="transmembrane region" description="Helical" evidence="9">
    <location>
        <begin position="348"/>
        <end position="367"/>
    </location>
</feature>
<keyword evidence="4 9" id="KW-0812">Transmembrane</keyword>
<keyword evidence="12" id="KW-1185">Reference proteome</keyword>
<dbReference type="GO" id="GO:0022857">
    <property type="term" value="F:transmembrane transporter activity"/>
    <property type="evidence" value="ECO:0007669"/>
    <property type="project" value="InterPro"/>
</dbReference>
<proteinExistence type="inferred from homology"/>
<evidence type="ECO:0000256" key="4">
    <source>
        <dbReference type="ARBA" id="ARBA00022692"/>
    </source>
</evidence>
<keyword evidence="6 9" id="KW-0472">Membrane</keyword>
<dbReference type="InterPro" id="IPR036259">
    <property type="entry name" value="MFS_trans_sf"/>
</dbReference>
<dbReference type="NCBIfam" id="NF007792">
    <property type="entry name" value="PRK10489.1"/>
    <property type="match status" value="1"/>
</dbReference>
<dbReference type="InterPro" id="IPR020846">
    <property type="entry name" value="MFS_dom"/>
</dbReference>
<dbReference type="PRINTS" id="PR01035">
    <property type="entry name" value="TCRTETA"/>
</dbReference>
<evidence type="ECO:0000256" key="7">
    <source>
        <dbReference type="ARBA" id="ARBA00038075"/>
    </source>
</evidence>
<feature type="transmembrane region" description="Helical" evidence="9">
    <location>
        <begin position="51"/>
        <end position="74"/>
    </location>
</feature>
<keyword evidence="3" id="KW-1003">Cell membrane</keyword>
<evidence type="ECO:0000256" key="5">
    <source>
        <dbReference type="ARBA" id="ARBA00022989"/>
    </source>
</evidence>
<dbReference type="PROSITE" id="PS50850">
    <property type="entry name" value="MFS"/>
    <property type="match status" value="1"/>
</dbReference>
<dbReference type="Gene3D" id="1.20.1250.20">
    <property type="entry name" value="MFS general substrate transporter like domains"/>
    <property type="match status" value="1"/>
</dbReference>
<dbReference type="RefSeq" id="WP_188669816.1">
    <property type="nucleotide sequence ID" value="NZ_BMJH01000001.1"/>
</dbReference>
<feature type="transmembrane region" description="Helical" evidence="9">
    <location>
        <begin position="145"/>
        <end position="169"/>
    </location>
</feature>
<feature type="transmembrane region" description="Helical" evidence="9">
    <location>
        <begin position="314"/>
        <end position="336"/>
    </location>
</feature>
<reference evidence="11" key="2">
    <citation type="submission" date="2020-09" db="EMBL/GenBank/DDBJ databases">
        <authorList>
            <person name="Sun Q."/>
            <person name="Zhou Y."/>
        </authorList>
    </citation>
    <scope>NUCLEOTIDE SEQUENCE</scope>
    <source>
        <strain evidence="11">CGMCC 1.15478</strain>
    </source>
</reference>
<feature type="transmembrane region" description="Helical" evidence="9">
    <location>
        <begin position="373"/>
        <end position="396"/>
    </location>
</feature>
<dbReference type="Pfam" id="PF07690">
    <property type="entry name" value="MFS_1"/>
    <property type="match status" value="1"/>
</dbReference>
<dbReference type="GO" id="GO:0005886">
    <property type="term" value="C:plasma membrane"/>
    <property type="evidence" value="ECO:0007669"/>
    <property type="project" value="UniProtKB-SubCell"/>
</dbReference>
<feature type="transmembrane region" description="Helical" evidence="9">
    <location>
        <begin position="227"/>
        <end position="249"/>
    </location>
</feature>
<feature type="transmembrane region" description="Helical" evidence="9">
    <location>
        <begin position="20"/>
        <end position="39"/>
    </location>
</feature>
<comment type="caution">
    <text evidence="11">The sequence shown here is derived from an EMBL/GenBank/DDBJ whole genome shotgun (WGS) entry which is preliminary data.</text>
</comment>
<evidence type="ECO:0000256" key="2">
    <source>
        <dbReference type="ARBA" id="ARBA00022448"/>
    </source>
</evidence>
<evidence type="ECO:0000259" key="10">
    <source>
        <dbReference type="PROSITE" id="PS50850"/>
    </source>
</evidence>
<evidence type="ECO:0000256" key="9">
    <source>
        <dbReference type="SAM" id="Phobius"/>
    </source>
</evidence>
<evidence type="ECO:0000256" key="1">
    <source>
        <dbReference type="ARBA" id="ARBA00004429"/>
    </source>
</evidence>
<accession>A0A916X903</accession>
<dbReference type="PANTHER" id="PTHR23513:SF9">
    <property type="entry name" value="ENTEROBACTIN EXPORTER ENTS"/>
    <property type="match status" value="1"/>
</dbReference>
<evidence type="ECO:0000313" key="12">
    <source>
        <dbReference type="Proteomes" id="UP000641514"/>
    </source>
</evidence>
<dbReference type="InterPro" id="IPR011701">
    <property type="entry name" value="MFS"/>
</dbReference>